<evidence type="ECO:0000256" key="2">
    <source>
        <dbReference type="SAM" id="SignalP"/>
    </source>
</evidence>
<feature type="compositionally biased region" description="Basic and acidic residues" evidence="1">
    <location>
        <begin position="73"/>
        <end position="85"/>
    </location>
</feature>
<feature type="compositionally biased region" description="Polar residues" evidence="1">
    <location>
        <begin position="114"/>
        <end position="133"/>
    </location>
</feature>
<feature type="non-terminal residue" evidence="3">
    <location>
        <position position="141"/>
    </location>
</feature>
<gene>
    <name evidence="3" type="ORF">DIT97_13270</name>
</gene>
<evidence type="ECO:0000313" key="3">
    <source>
        <dbReference type="EMBL" id="HCO23963.1"/>
    </source>
</evidence>
<dbReference type="Proteomes" id="UP000263642">
    <property type="component" value="Unassembled WGS sequence"/>
</dbReference>
<accession>A0A3D3R570</accession>
<protein>
    <submittedName>
        <fullName evidence="3">Uncharacterized protein</fullName>
    </submittedName>
</protein>
<proteinExistence type="predicted"/>
<feature type="compositionally biased region" description="Basic and acidic residues" evidence="1">
    <location>
        <begin position="96"/>
        <end position="111"/>
    </location>
</feature>
<feature type="signal peptide" evidence="2">
    <location>
        <begin position="1"/>
        <end position="23"/>
    </location>
</feature>
<dbReference type="EMBL" id="DQAY01000076">
    <property type="protein sequence ID" value="HCO23963.1"/>
    <property type="molecule type" value="Genomic_DNA"/>
</dbReference>
<comment type="caution">
    <text evidence="3">The sequence shown here is derived from an EMBL/GenBank/DDBJ whole genome shotgun (WGS) entry which is preliminary data.</text>
</comment>
<name>A0A3D3R570_9PLAN</name>
<evidence type="ECO:0000256" key="1">
    <source>
        <dbReference type="SAM" id="MobiDB-lite"/>
    </source>
</evidence>
<reference evidence="3 4" key="1">
    <citation type="journal article" date="2018" name="Nat. Biotechnol.">
        <title>A standardized bacterial taxonomy based on genome phylogeny substantially revises the tree of life.</title>
        <authorList>
            <person name="Parks D.H."/>
            <person name="Chuvochina M."/>
            <person name="Waite D.W."/>
            <person name="Rinke C."/>
            <person name="Skarshewski A."/>
            <person name="Chaumeil P.A."/>
            <person name="Hugenholtz P."/>
        </authorList>
    </citation>
    <scope>NUCLEOTIDE SEQUENCE [LARGE SCALE GENOMIC DNA]</scope>
    <source>
        <strain evidence="3">UBA9375</strain>
    </source>
</reference>
<feature type="compositionally biased region" description="Polar residues" evidence="1">
    <location>
        <begin position="33"/>
        <end position="66"/>
    </location>
</feature>
<evidence type="ECO:0000313" key="4">
    <source>
        <dbReference type="Proteomes" id="UP000263642"/>
    </source>
</evidence>
<feature type="chain" id="PRO_5017748470" evidence="2">
    <location>
        <begin position="24"/>
        <end position="141"/>
    </location>
</feature>
<sequence length="141" mass="16034">MRRGKKMLAIFSTMVMSASIATADDRILESKSPFDSASTSRSSSQYFSGQAPENNTGRITISQPRQNAAVKEQSAEYRPTDKERLSQVPNYYKELFGQERPYRRLDNKAKTETPAPSQSQFQQIGHSEPQSGKKQYHFETF</sequence>
<organism evidence="3 4">
    <name type="scientific">Gimesia maris</name>
    <dbReference type="NCBI Taxonomy" id="122"/>
    <lineage>
        <taxon>Bacteria</taxon>
        <taxon>Pseudomonadati</taxon>
        <taxon>Planctomycetota</taxon>
        <taxon>Planctomycetia</taxon>
        <taxon>Planctomycetales</taxon>
        <taxon>Planctomycetaceae</taxon>
        <taxon>Gimesia</taxon>
    </lineage>
</organism>
<feature type="region of interest" description="Disordered" evidence="1">
    <location>
        <begin position="31"/>
        <end position="141"/>
    </location>
</feature>
<keyword evidence="2" id="KW-0732">Signal</keyword>
<dbReference type="AlphaFoldDB" id="A0A3D3R570"/>